<dbReference type="EMBL" id="CAJPWZ010002881">
    <property type="protein sequence ID" value="CAG2246733.1"/>
    <property type="molecule type" value="Genomic_DNA"/>
</dbReference>
<gene>
    <name evidence="4" type="ORF">MEDL_58710</name>
</gene>
<accession>A0A8S3UX66</accession>
<evidence type="ECO:0000313" key="5">
    <source>
        <dbReference type="Proteomes" id="UP000683360"/>
    </source>
</evidence>
<keyword evidence="5" id="KW-1185">Reference proteome</keyword>
<evidence type="ECO:0000313" key="4">
    <source>
        <dbReference type="EMBL" id="CAG2246733.1"/>
    </source>
</evidence>
<name>A0A8S3UX66_MYTED</name>
<sequence>MPPKGVKRTNTSDRSIQNESGNQETKKPSRKKSKQKNKTDSQSNNKGEKGENTGDNISVNKQFKTPISEQSRYGGVNANVNMSQPNFSHDASLFYTQIPGLNPMFPTQNQQLCSSPNPGMYPPPMQNVSPFTQHTTLQQRPVWIDELFQRMDQMDTKLNKLEHIDSFVSSLNAKVVRLEQGVKSLDDRLDQVEMSTQLMSNAHDTQNKNFSDLKTELDKISKQLKNDTVLFAKSAKLLQQLLDKLSKYCRKWNIEVNTDKTKIVVFRNGWQPVNNHFMYNNQELQIFDIVEKKLIKFENQSVQNKAYESLEQQFVDLERKYADLEHKYNQLRSKNNDYNLIKHQLVSVQNKTSEISNDVLILKQLGNIKPLQEIQTLQQAVQTVSAQTHSLSVNELARSQDFLALYNMTIDSKRLLSELYVNASNQLKDLEAHNSKHLLRLEQNLNSTAAGIIYQMEVKETYDNATMSGMQKQINKNAERVALTAHPSAQGIISETIIKFDNVKFSVGITNMSAYKTTGKFTCEQEGLYMISASVLSNTNGASYYIRLNGKDISLTYIGSHSSTYDHTGAVTITQNLHPNDQVWLYAGGSWFLFGNLYSQFTIIKIK</sequence>
<keyword evidence="1" id="KW-0175">Coiled coil</keyword>
<dbReference type="InterPro" id="IPR008983">
    <property type="entry name" value="Tumour_necrosis_fac-like_dom"/>
</dbReference>
<feature type="coiled-coil region" evidence="1">
    <location>
        <begin position="307"/>
        <end position="341"/>
    </location>
</feature>
<feature type="compositionally biased region" description="Polar residues" evidence="2">
    <location>
        <begin position="8"/>
        <end position="23"/>
    </location>
</feature>
<protein>
    <recommendedName>
        <fullName evidence="3">C1q domain-containing protein</fullName>
    </recommendedName>
</protein>
<proteinExistence type="predicted"/>
<dbReference type="AlphaFoldDB" id="A0A8S3UX66"/>
<feature type="domain" description="C1q" evidence="3">
    <location>
        <begin position="474"/>
        <end position="600"/>
    </location>
</feature>
<dbReference type="Pfam" id="PF00386">
    <property type="entry name" value="C1q"/>
    <property type="match status" value="1"/>
</dbReference>
<feature type="region of interest" description="Disordered" evidence="2">
    <location>
        <begin position="1"/>
        <end position="60"/>
    </location>
</feature>
<organism evidence="4 5">
    <name type="scientific">Mytilus edulis</name>
    <name type="common">Blue mussel</name>
    <dbReference type="NCBI Taxonomy" id="6550"/>
    <lineage>
        <taxon>Eukaryota</taxon>
        <taxon>Metazoa</taxon>
        <taxon>Spiralia</taxon>
        <taxon>Lophotrochozoa</taxon>
        <taxon>Mollusca</taxon>
        <taxon>Bivalvia</taxon>
        <taxon>Autobranchia</taxon>
        <taxon>Pteriomorphia</taxon>
        <taxon>Mytilida</taxon>
        <taxon>Mytiloidea</taxon>
        <taxon>Mytilidae</taxon>
        <taxon>Mytilinae</taxon>
        <taxon>Mytilus</taxon>
    </lineage>
</organism>
<dbReference type="SMART" id="SM00110">
    <property type="entry name" value="C1Q"/>
    <property type="match status" value="1"/>
</dbReference>
<evidence type="ECO:0000256" key="1">
    <source>
        <dbReference type="SAM" id="Coils"/>
    </source>
</evidence>
<evidence type="ECO:0000259" key="3">
    <source>
        <dbReference type="SMART" id="SM00110"/>
    </source>
</evidence>
<dbReference type="Gene3D" id="2.60.120.40">
    <property type="match status" value="1"/>
</dbReference>
<dbReference type="InterPro" id="IPR001073">
    <property type="entry name" value="C1q_dom"/>
</dbReference>
<evidence type="ECO:0000256" key="2">
    <source>
        <dbReference type="SAM" id="MobiDB-lite"/>
    </source>
</evidence>
<dbReference type="SUPFAM" id="SSF49842">
    <property type="entry name" value="TNF-like"/>
    <property type="match status" value="1"/>
</dbReference>
<comment type="caution">
    <text evidence="4">The sequence shown here is derived from an EMBL/GenBank/DDBJ whole genome shotgun (WGS) entry which is preliminary data.</text>
</comment>
<reference evidence="4" key="1">
    <citation type="submission" date="2021-03" db="EMBL/GenBank/DDBJ databases">
        <authorList>
            <person name="Bekaert M."/>
        </authorList>
    </citation>
    <scope>NUCLEOTIDE SEQUENCE</scope>
</reference>
<dbReference type="Proteomes" id="UP000683360">
    <property type="component" value="Unassembled WGS sequence"/>
</dbReference>